<keyword evidence="7" id="KW-0614">Plasmid</keyword>
<dbReference type="Pfam" id="PF08681">
    <property type="entry name" value="TacA1"/>
    <property type="match status" value="1"/>
</dbReference>
<dbReference type="Gene3D" id="1.20.5.780">
    <property type="entry name" value="Single helix bin"/>
    <property type="match status" value="1"/>
</dbReference>
<proteinExistence type="inferred from homology"/>
<evidence type="ECO:0000313" key="8">
    <source>
        <dbReference type="Proteomes" id="UP000177515"/>
    </source>
</evidence>
<dbReference type="EMBL" id="CP017756">
    <property type="protein sequence ID" value="AOZ11214.1"/>
    <property type="molecule type" value="Genomic_DNA"/>
</dbReference>
<evidence type="ECO:0000313" key="7">
    <source>
        <dbReference type="EMBL" id="AOZ11214.1"/>
    </source>
</evidence>
<evidence type="ECO:0000256" key="2">
    <source>
        <dbReference type="ARBA" id="ARBA00022649"/>
    </source>
</evidence>
<dbReference type="InterPro" id="IPR014795">
    <property type="entry name" value="TacA_1-like"/>
</dbReference>
<geneLocation type="plasmid" evidence="7 8">
    <name>unnamed1</name>
</geneLocation>
<evidence type="ECO:0000256" key="4">
    <source>
        <dbReference type="ARBA" id="ARBA00023125"/>
    </source>
</evidence>
<gene>
    <name evidence="7" type="ORF">BKK80_35260</name>
</gene>
<keyword evidence="2" id="KW-1277">Toxin-antitoxin system</keyword>
<evidence type="ECO:0000256" key="3">
    <source>
        <dbReference type="ARBA" id="ARBA00023015"/>
    </source>
</evidence>
<dbReference type="RefSeq" id="WP_071073879.1">
    <property type="nucleotide sequence ID" value="NZ_CP017756.1"/>
</dbReference>
<dbReference type="PANTHER" id="PTHR35401:SF1">
    <property type="entry name" value="CYTOPLASMIC PROTEIN"/>
    <property type="match status" value="1"/>
</dbReference>
<evidence type="ECO:0000256" key="5">
    <source>
        <dbReference type="ARBA" id="ARBA00023163"/>
    </source>
</evidence>
<accession>A0ABN4TXA8</accession>
<dbReference type="Proteomes" id="UP000177515">
    <property type="component" value="Plasmid unnamed1"/>
</dbReference>
<keyword evidence="8" id="KW-1185">Reference proteome</keyword>
<sequence length="97" mass="10925">MQPTKDTRRAPRERFSIPIRADDRSLIEQAAKATGKTPTAFVREAARAAAEEVLLEQTLIVGSPEAYAAFLARLERPPIPNERLRKTLRMPAPWEKS</sequence>
<keyword evidence="4" id="KW-0238">DNA-binding</keyword>
<evidence type="ECO:0000256" key="6">
    <source>
        <dbReference type="ARBA" id="ARBA00049988"/>
    </source>
</evidence>
<organism evidence="7 8">
    <name type="scientific">Cupriavidus malaysiensis</name>
    <dbReference type="NCBI Taxonomy" id="367825"/>
    <lineage>
        <taxon>Bacteria</taxon>
        <taxon>Pseudomonadati</taxon>
        <taxon>Pseudomonadota</taxon>
        <taxon>Betaproteobacteria</taxon>
        <taxon>Burkholderiales</taxon>
        <taxon>Burkholderiaceae</taxon>
        <taxon>Cupriavidus</taxon>
    </lineage>
</organism>
<keyword evidence="1" id="KW-0678">Repressor</keyword>
<reference evidence="7 8" key="1">
    <citation type="submission" date="2016-10" db="EMBL/GenBank/DDBJ databases">
        <title>Complete genome sequences of three Cupriavidus strains isolated from various Malaysian environments.</title>
        <authorList>
            <person name="Abdullah A.A.-A."/>
            <person name="Shafie N.A.H."/>
            <person name="Lau N.S."/>
        </authorList>
    </citation>
    <scope>NUCLEOTIDE SEQUENCE [LARGE SCALE GENOMIC DNA]</scope>
    <source>
        <strain evidence="7 8">USMAA1020</strain>
        <plasmid evidence="7 8">unnamed1</plasmid>
    </source>
</reference>
<protein>
    <submittedName>
        <fullName evidence="7">CopG family transcriptional regulator</fullName>
    </submittedName>
</protein>
<keyword evidence="5" id="KW-0804">Transcription</keyword>
<dbReference type="InterPro" id="IPR010985">
    <property type="entry name" value="Ribbon_hlx_hlx"/>
</dbReference>
<comment type="similarity">
    <text evidence="6">Belongs to the TacA antitoxin family.</text>
</comment>
<dbReference type="PANTHER" id="PTHR35401">
    <property type="entry name" value="COPG FAMILY HELIX-TURN-HELIX PROTEIN-RELATED-RELATED"/>
    <property type="match status" value="1"/>
</dbReference>
<evidence type="ECO:0000256" key="1">
    <source>
        <dbReference type="ARBA" id="ARBA00022491"/>
    </source>
</evidence>
<keyword evidence="3" id="KW-0805">Transcription regulation</keyword>
<name>A0ABN4TXA8_9BURK</name>
<dbReference type="SUPFAM" id="SSF47598">
    <property type="entry name" value="Ribbon-helix-helix"/>
    <property type="match status" value="1"/>
</dbReference>